<dbReference type="AlphaFoldDB" id="G0H435"/>
<evidence type="ECO:0000313" key="2">
    <source>
        <dbReference type="Proteomes" id="UP000008889"/>
    </source>
</evidence>
<protein>
    <submittedName>
        <fullName evidence="1">Phage related protein</fullName>
    </submittedName>
</protein>
<gene>
    <name evidence="1" type="ORF">GYY_03110</name>
</gene>
<name>G0H435_METMI</name>
<dbReference type="RefSeq" id="WP_013998992.1">
    <property type="nucleotide sequence ID" value="NC_015847.1"/>
</dbReference>
<accession>G0H435</accession>
<dbReference type="GeneID" id="10982048"/>
<organism evidence="2">
    <name type="scientific">Methanococcus maripaludis X1</name>
    <dbReference type="NCBI Taxonomy" id="1053692"/>
    <lineage>
        <taxon>Archaea</taxon>
        <taxon>Methanobacteriati</taxon>
        <taxon>Methanobacteriota</taxon>
        <taxon>Methanomada group</taxon>
        <taxon>Methanococci</taxon>
        <taxon>Methanococcales</taxon>
        <taxon>Methanococcaceae</taxon>
        <taxon>Methanococcus</taxon>
    </lineage>
</organism>
<reference evidence="1 2" key="1">
    <citation type="journal article" date="2011" name="J. Bacteriol.">
        <title>Complete Genome Sequence of a Nonculturable Methanococcus maripaludis Strain Extracted in a Metagenomic Survey of Petroleum Reservoir Fluids.</title>
        <authorList>
            <person name="Wang X."/>
            <person name="Greenfield P."/>
            <person name="Li D."/>
            <person name="Hendry P."/>
            <person name="Volk H."/>
            <person name="Sutherland T.D."/>
        </authorList>
    </citation>
    <scope>NUCLEOTIDE SEQUENCE [LARGE SCALE GENOMIC DNA]</scope>
    <source>
        <strain evidence="1 2">X1</strain>
    </source>
</reference>
<sequence length="196" mass="22646">MKVLVACEFSGIVRTEFEKIGHDALSCDLLPTEIPGSHYQGDVKDILYFEKWDLIIAHPPCTYLCNSGVPHLYTQKGRWELMRAGAEFFKRFLELKCRKIAVENPIPHKYALEIIGRKYDQKIQPYQFGHPESKATCLWLKGLPKLEETENVKSEMQKLPKNQQQRIYHLPPGKDRAKLRSKTFTGIAKAMAEQWG</sequence>
<proteinExistence type="predicted"/>
<dbReference type="KEGG" id="mmd:GYY_03110"/>
<dbReference type="PATRIC" id="fig|1053692.7.peg.613"/>
<dbReference type="Proteomes" id="UP000008889">
    <property type="component" value="Chromosome"/>
</dbReference>
<dbReference type="HOGENOM" id="CLU_083608_0_0_2"/>
<dbReference type="EMBL" id="CP002913">
    <property type="protein sequence ID" value="AEK19501.1"/>
    <property type="molecule type" value="Genomic_DNA"/>
</dbReference>
<evidence type="ECO:0000313" key="1">
    <source>
        <dbReference type="EMBL" id="AEK19501.1"/>
    </source>
</evidence>